<name>A0A8D8J4H0_CULPI</name>
<dbReference type="SUPFAM" id="SSF52047">
    <property type="entry name" value="RNI-like"/>
    <property type="match status" value="1"/>
</dbReference>
<dbReference type="SMART" id="SM00256">
    <property type="entry name" value="FBOX"/>
    <property type="match status" value="1"/>
</dbReference>
<dbReference type="InterPro" id="IPR001810">
    <property type="entry name" value="F-box_dom"/>
</dbReference>
<reference evidence="2" key="1">
    <citation type="submission" date="2021-05" db="EMBL/GenBank/DDBJ databases">
        <authorList>
            <person name="Alioto T."/>
            <person name="Alioto T."/>
            <person name="Gomez Garrido J."/>
        </authorList>
    </citation>
    <scope>NUCLEOTIDE SEQUENCE</scope>
</reference>
<dbReference type="EMBL" id="HBUE01277019">
    <property type="protein sequence ID" value="CAG6566840.1"/>
    <property type="molecule type" value="Transcribed_RNA"/>
</dbReference>
<protein>
    <submittedName>
        <fullName evidence="2">(northern house mosquito) hypothetical protein</fullName>
    </submittedName>
</protein>
<dbReference type="CDD" id="cd09917">
    <property type="entry name" value="F-box_SF"/>
    <property type="match status" value="1"/>
</dbReference>
<dbReference type="InterPro" id="IPR036047">
    <property type="entry name" value="F-box-like_dom_sf"/>
</dbReference>
<evidence type="ECO:0000259" key="1">
    <source>
        <dbReference type="PROSITE" id="PS50181"/>
    </source>
</evidence>
<dbReference type="PROSITE" id="PS50181">
    <property type="entry name" value="FBOX"/>
    <property type="match status" value="1"/>
</dbReference>
<dbReference type="InterPro" id="IPR032675">
    <property type="entry name" value="LRR_dom_sf"/>
</dbReference>
<sequence length="545" mass="62436">MVVPTAENPLPELPAEVLVHIFRHLPASDLRTARLACLRWNAVISDSAMLMKRFELFISQRLLERFGKEHGLLDQVLLFKGLGGVSFVRTTDNPLEVIGPFWNQFGAMLQKVRFKECTLSAQTVLQVLRKTPNLKSFALDESSSNTMAYYTPTWASFRLDRLEKLDLHVEDDRFLNLFGQLAPNLSVLKFDGKWKVSDQLFKTLLPLIRSCKDTLKKLTLKLIQTSPELLEEIGSIKGLQLTAISLKNWEYIEDQTITRFLRYQRSLEQFKCNNECYLESGMLHRLSETQSKLRCVQISTQSADLSRFFKHAPNLEHLKLSLGDSQSIDLSHSRCPKMKKMHLTGFNILKAKLVPFFQQSPNIRHLTLENCRQPNITELIETIGELRSLEYLKLFNLSPKVGKLSTADSSLNQWPHLTTLYLRSCKLAPGTIAALVHRAPNLSTVIVENVTLQDPDVLSITKNLPRLRLLTLTHPRDDLCETALGYLKKYGRGLKRLEFSIASEEITEKYRDREFAKALPGVDIEMVPRMPGEDGLDWYDDFDEF</sequence>
<organism evidence="2">
    <name type="scientific">Culex pipiens</name>
    <name type="common">House mosquito</name>
    <dbReference type="NCBI Taxonomy" id="7175"/>
    <lineage>
        <taxon>Eukaryota</taxon>
        <taxon>Metazoa</taxon>
        <taxon>Ecdysozoa</taxon>
        <taxon>Arthropoda</taxon>
        <taxon>Hexapoda</taxon>
        <taxon>Insecta</taxon>
        <taxon>Pterygota</taxon>
        <taxon>Neoptera</taxon>
        <taxon>Endopterygota</taxon>
        <taxon>Diptera</taxon>
        <taxon>Nematocera</taxon>
        <taxon>Culicoidea</taxon>
        <taxon>Culicidae</taxon>
        <taxon>Culicinae</taxon>
        <taxon>Culicini</taxon>
        <taxon>Culex</taxon>
        <taxon>Culex</taxon>
    </lineage>
</organism>
<dbReference type="PANTHER" id="PTHR38926">
    <property type="entry name" value="F-BOX DOMAIN CONTAINING PROTEIN, EXPRESSED"/>
    <property type="match status" value="1"/>
</dbReference>
<feature type="domain" description="F-box" evidence="1">
    <location>
        <begin position="7"/>
        <end position="54"/>
    </location>
</feature>
<dbReference type="SUPFAM" id="SSF81383">
    <property type="entry name" value="F-box domain"/>
    <property type="match status" value="1"/>
</dbReference>
<dbReference type="Gene3D" id="3.80.10.10">
    <property type="entry name" value="Ribonuclease Inhibitor"/>
    <property type="match status" value="2"/>
</dbReference>
<proteinExistence type="predicted"/>
<dbReference type="EMBL" id="HBUE01171569">
    <property type="protein sequence ID" value="CAG6515341.1"/>
    <property type="molecule type" value="Transcribed_RNA"/>
</dbReference>
<accession>A0A8D8J4H0</accession>
<dbReference type="AlphaFoldDB" id="A0A8D8J4H0"/>
<dbReference type="Pfam" id="PF12937">
    <property type="entry name" value="F-box-like"/>
    <property type="match status" value="1"/>
</dbReference>
<dbReference type="PANTHER" id="PTHR38926:SF5">
    <property type="entry name" value="F-BOX AND LEUCINE-RICH REPEAT PROTEIN 6"/>
    <property type="match status" value="1"/>
</dbReference>
<evidence type="ECO:0000313" key="2">
    <source>
        <dbReference type="EMBL" id="CAG6566840.1"/>
    </source>
</evidence>